<keyword evidence="5" id="KW-0472">Membrane</keyword>
<dbReference type="InterPro" id="IPR000008">
    <property type="entry name" value="C2_dom"/>
</dbReference>
<keyword evidence="4" id="KW-1133">Transmembrane helix</keyword>
<dbReference type="InterPro" id="IPR035892">
    <property type="entry name" value="C2_domain_sf"/>
</dbReference>
<evidence type="ECO:0000313" key="9">
    <source>
        <dbReference type="WBParaSite" id="PgE106_g001_t07"/>
    </source>
</evidence>
<dbReference type="InterPro" id="IPR012561">
    <property type="entry name" value="Ferlin_B-domain"/>
</dbReference>
<dbReference type="SUPFAM" id="SSF49562">
    <property type="entry name" value="C2 domain (Calcium/lipid-binding domain, CaLB)"/>
    <property type="match status" value="1"/>
</dbReference>
<dbReference type="Gene3D" id="2.60.40.150">
    <property type="entry name" value="C2 domain"/>
    <property type="match status" value="1"/>
</dbReference>
<evidence type="ECO:0000259" key="7">
    <source>
        <dbReference type="PROSITE" id="PS50004"/>
    </source>
</evidence>
<dbReference type="SMART" id="SM00239">
    <property type="entry name" value="C2"/>
    <property type="match status" value="2"/>
</dbReference>
<dbReference type="WBParaSite" id="PgE106_g001_t07">
    <property type="protein sequence ID" value="PgE106_g001_t07"/>
    <property type="gene ID" value="PgE106_g001"/>
</dbReference>
<dbReference type="InterPro" id="IPR037721">
    <property type="entry name" value="Ferlin"/>
</dbReference>
<keyword evidence="8" id="KW-1185">Reference proteome</keyword>
<evidence type="ECO:0000256" key="2">
    <source>
        <dbReference type="ARBA" id="ARBA00022692"/>
    </source>
</evidence>
<dbReference type="PANTHER" id="PTHR12546:SF33">
    <property type="entry name" value="SPERM VESICLE FUSION PROTEIN FER-1"/>
    <property type="match status" value="1"/>
</dbReference>
<feature type="region of interest" description="Disordered" evidence="6">
    <location>
        <begin position="1"/>
        <end position="46"/>
    </location>
</feature>
<sequence length="764" mass="86993">RSHRSLEQMGEPSGRSLWPTNGISSSDLSSEHSGTEETTEEHEVVASGPYNEERMKKDFHMERIAVDVPKDNITESFELRVHVFGAEIQRQGLTEREINVTVRICLAGQCRSVLTHSGTATPRWNETFSYTVEKDLIDLRETELEFKLYGKGGLFRRDRLWGSFVCDLYTVYCSDRHCIVRKWFPLTSALSSEDRRANNDYEGTSDLCGFLKMSVCVRRLHHADANIDMSFSEDTTDDEGEMVFTESLLHHTMTVRIYKLCQLDPCVIHYDHPYTYLVVQVQVGKQEAHTHAVKATSESVCFNEEICLRLLWPTVARKVIFRLLDKNGSEALAEAVLSLKQCQGDDECSPLFGPAFVNFHRIEEPDEPSPAVRFVGRALVEFDCAEEDRVRDHCSIPDEEAKYADYIQGRCEYVLLCSFSDANYIHPMFRKKNISFNVSLGPFGNTAYKTAVSAHRTISVTPAYSGIKYYGIAWGNQKPICEIQCAWENIERRIGRCNAVQHVANVIDTLVNMAVRETNGCGAVASHICDALHRSLFLLGFIIESMLMYTSWLVRLDRRARERLSFAANTRLDSARMMRIKSKACETRATFRRLRFRFGGTRSIIEVALDRLRDAAHLLNLLALDSQMSIPHVLVTMNSGSESLAYAKVPITEIFYSGDKNLKGTYCGYTRAVAMEQIRIKASEKEVRLLCLIPLHVLELEKFLPGHFEQLYRICGLTHRTCSSKIALMNVSTQVEVLQLRFIHQIIVICRNFHKASDECFHAS</sequence>
<feature type="compositionally biased region" description="Polar residues" evidence="6">
    <location>
        <begin position="18"/>
        <end position="28"/>
    </location>
</feature>
<keyword evidence="2" id="KW-0812">Transmembrane</keyword>
<proteinExistence type="predicted"/>
<organism evidence="8 9">
    <name type="scientific">Parascaris univalens</name>
    <name type="common">Nematode worm</name>
    <dbReference type="NCBI Taxonomy" id="6257"/>
    <lineage>
        <taxon>Eukaryota</taxon>
        <taxon>Metazoa</taxon>
        <taxon>Ecdysozoa</taxon>
        <taxon>Nematoda</taxon>
        <taxon>Chromadorea</taxon>
        <taxon>Rhabditida</taxon>
        <taxon>Spirurina</taxon>
        <taxon>Ascaridomorpha</taxon>
        <taxon>Ascaridoidea</taxon>
        <taxon>Ascarididae</taxon>
        <taxon>Parascaris</taxon>
    </lineage>
</organism>
<dbReference type="SMART" id="SM01201">
    <property type="entry name" value="FerB"/>
    <property type="match status" value="1"/>
</dbReference>
<dbReference type="PANTHER" id="PTHR12546">
    <property type="entry name" value="FER-1-LIKE"/>
    <property type="match status" value="1"/>
</dbReference>
<reference evidence="9" key="1">
    <citation type="submission" date="2022-11" db="UniProtKB">
        <authorList>
            <consortium name="WormBaseParasite"/>
        </authorList>
    </citation>
    <scope>IDENTIFICATION</scope>
</reference>
<dbReference type="Pfam" id="PF00168">
    <property type="entry name" value="C2"/>
    <property type="match status" value="1"/>
</dbReference>
<dbReference type="AlphaFoldDB" id="A0A915A0X1"/>
<dbReference type="GO" id="GO:0016020">
    <property type="term" value="C:membrane"/>
    <property type="evidence" value="ECO:0007669"/>
    <property type="project" value="UniProtKB-SubCell"/>
</dbReference>
<evidence type="ECO:0000313" key="8">
    <source>
        <dbReference type="Proteomes" id="UP000887569"/>
    </source>
</evidence>
<dbReference type="GO" id="GO:0007009">
    <property type="term" value="P:plasma membrane organization"/>
    <property type="evidence" value="ECO:0007669"/>
    <property type="project" value="TreeGrafter"/>
</dbReference>
<feature type="domain" description="C2" evidence="7">
    <location>
        <begin position="60"/>
        <end position="184"/>
    </location>
</feature>
<dbReference type="Proteomes" id="UP000887569">
    <property type="component" value="Unplaced"/>
</dbReference>
<evidence type="ECO:0000256" key="3">
    <source>
        <dbReference type="ARBA" id="ARBA00022737"/>
    </source>
</evidence>
<dbReference type="PROSITE" id="PS50004">
    <property type="entry name" value="C2"/>
    <property type="match status" value="1"/>
</dbReference>
<dbReference type="Pfam" id="PF08150">
    <property type="entry name" value="FerB"/>
    <property type="match status" value="1"/>
</dbReference>
<keyword evidence="3" id="KW-0677">Repeat</keyword>
<evidence type="ECO:0000256" key="6">
    <source>
        <dbReference type="SAM" id="MobiDB-lite"/>
    </source>
</evidence>
<protein>
    <submittedName>
        <fullName evidence="9">C2 domain-containing protein</fullName>
    </submittedName>
</protein>
<comment type="subcellular location">
    <subcellularLocation>
        <location evidence="1">Membrane</location>
        <topology evidence="1">Single-pass membrane protein</topology>
    </subcellularLocation>
</comment>
<evidence type="ECO:0000256" key="1">
    <source>
        <dbReference type="ARBA" id="ARBA00004167"/>
    </source>
</evidence>
<dbReference type="GO" id="GO:0061025">
    <property type="term" value="P:membrane fusion"/>
    <property type="evidence" value="ECO:0007669"/>
    <property type="project" value="TreeGrafter"/>
</dbReference>
<evidence type="ECO:0000256" key="4">
    <source>
        <dbReference type="ARBA" id="ARBA00022989"/>
    </source>
</evidence>
<accession>A0A915A0X1</accession>
<name>A0A915A0X1_PARUN</name>
<evidence type="ECO:0000256" key="5">
    <source>
        <dbReference type="ARBA" id="ARBA00023136"/>
    </source>
</evidence>